<gene>
    <name evidence="2" type="ORF">SAMN04487904_109179</name>
</gene>
<name>A0A1I7B6A6_9ACTN</name>
<evidence type="ECO:0000256" key="1">
    <source>
        <dbReference type="SAM" id="Phobius"/>
    </source>
</evidence>
<keyword evidence="1" id="KW-0472">Membrane</keyword>
<dbReference type="EMBL" id="FPAT01000009">
    <property type="protein sequence ID" value="SFT82691.1"/>
    <property type="molecule type" value="Genomic_DNA"/>
</dbReference>
<proteinExistence type="predicted"/>
<organism evidence="2 3">
    <name type="scientific">Actinopolyspora righensis</name>
    <dbReference type="NCBI Taxonomy" id="995060"/>
    <lineage>
        <taxon>Bacteria</taxon>
        <taxon>Bacillati</taxon>
        <taxon>Actinomycetota</taxon>
        <taxon>Actinomycetes</taxon>
        <taxon>Actinopolysporales</taxon>
        <taxon>Actinopolysporaceae</taxon>
        <taxon>Actinopolyspora</taxon>
        <taxon>Actinopolyspora alba group</taxon>
    </lineage>
</organism>
<sequence>MDKRNVLYLVIALLGMAGFVLLALADHFVVSNYLPSGFSLHLLQLVCFVGVAFLIRKEVKDREKEK</sequence>
<feature type="transmembrane region" description="Helical" evidence="1">
    <location>
        <begin position="37"/>
        <end position="55"/>
    </location>
</feature>
<dbReference type="Proteomes" id="UP000199165">
    <property type="component" value="Unassembled WGS sequence"/>
</dbReference>
<keyword evidence="3" id="KW-1185">Reference proteome</keyword>
<accession>A0A1I7B6A6</accession>
<evidence type="ECO:0000313" key="3">
    <source>
        <dbReference type="Proteomes" id="UP000199165"/>
    </source>
</evidence>
<protein>
    <submittedName>
        <fullName evidence="2">Uncharacterized protein</fullName>
    </submittedName>
</protein>
<evidence type="ECO:0000313" key="2">
    <source>
        <dbReference type="EMBL" id="SFT82691.1"/>
    </source>
</evidence>
<dbReference type="AlphaFoldDB" id="A0A1I7B6A6"/>
<keyword evidence="1" id="KW-0812">Transmembrane</keyword>
<keyword evidence="1" id="KW-1133">Transmembrane helix</keyword>
<feature type="transmembrane region" description="Helical" evidence="1">
    <location>
        <begin position="7"/>
        <end position="25"/>
    </location>
</feature>
<dbReference type="STRING" id="995060.SAMN04487904_109179"/>
<reference evidence="3" key="1">
    <citation type="submission" date="2016-10" db="EMBL/GenBank/DDBJ databases">
        <authorList>
            <person name="Varghese N."/>
            <person name="Submissions S."/>
        </authorList>
    </citation>
    <scope>NUCLEOTIDE SEQUENCE [LARGE SCALE GENOMIC DNA]</scope>
    <source>
        <strain evidence="3">DSM 45501</strain>
    </source>
</reference>